<protein>
    <submittedName>
        <fullName evidence="2">Uncharacterized protein</fullName>
    </submittedName>
</protein>
<feature type="transmembrane region" description="Helical" evidence="1">
    <location>
        <begin position="6"/>
        <end position="29"/>
    </location>
</feature>
<reference evidence="2" key="2">
    <citation type="submission" date="2021-04" db="EMBL/GenBank/DDBJ databases">
        <authorList>
            <person name="Gilroy R."/>
        </authorList>
    </citation>
    <scope>NUCLEOTIDE SEQUENCE</scope>
    <source>
        <strain evidence="2">ChiGjej4B4-7305</strain>
    </source>
</reference>
<dbReference type="EMBL" id="DXBY01000357">
    <property type="protein sequence ID" value="HIZ38295.1"/>
    <property type="molecule type" value="Genomic_DNA"/>
</dbReference>
<dbReference type="Proteomes" id="UP000824037">
    <property type="component" value="Unassembled WGS sequence"/>
</dbReference>
<name>A0A9D2EJ25_9MICO</name>
<keyword evidence="1" id="KW-1133">Transmembrane helix</keyword>
<dbReference type="AlphaFoldDB" id="A0A9D2EJ25"/>
<evidence type="ECO:0000313" key="2">
    <source>
        <dbReference type="EMBL" id="HIZ38295.1"/>
    </source>
</evidence>
<keyword evidence="1" id="KW-0472">Membrane</keyword>
<accession>A0A9D2EJ25</accession>
<organism evidence="2 3">
    <name type="scientific">Candidatus Ruania gallistercoris</name>
    <dbReference type="NCBI Taxonomy" id="2838746"/>
    <lineage>
        <taxon>Bacteria</taxon>
        <taxon>Bacillati</taxon>
        <taxon>Actinomycetota</taxon>
        <taxon>Actinomycetes</taxon>
        <taxon>Micrococcales</taxon>
        <taxon>Ruaniaceae</taxon>
        <taxon>Ruania</taxon>
    </lineage>
</organism>
<evidence type="ECO:0000313" key="3">
    <source>
        <dbReference type="Proteomes" id="UP000824037"/>
    </source>
</evidence>
<reference evidence="2" key="1">
    <citation type="journal article" date="2021" name="PeerJ">
        <title>Extensive microbial diversity within the chicken gut microbiome revealed by metagenomics and culture.</title>
        <authorList>
            <person name="Gilroy R."/>
            <person name="Ravi A."/>
            <person name="Getino M."/>
            <person name="Pursley I."/>
            <person name="Horton D.L."/>
            <person name="Alikhan N.F."/>
            <person name="Baker D."/>
            <person name="Gharbi K."/>
            <person name="Hall N."/>
            <person name="Watson M."/>
            <person name="Adriaenssens E.M."/>
            <person name="Foster-Nyarko E."/>
            <person name="Jarju S."/>
            <person name="Secka A."/>
            <person name="Antonio M."/>
            <person name="Oren A."/>
            <person name="Chaudhuri R.R."/>
            <person name="La Ragione R."/>
            <person name="Hildebrand F."/>
            <person name="Pallen M.J."/>
        </authorList>
    </citation>
    <scope>NUCLEOTIDE SEQUENCE</scope>
    <source>
        <strain evidence="2">ChiGjej4B4-7305</strain>
    </source>
</reference>
<proteinExistence type="predicted"/>
<gene>
    <name evidence="2" type="ORF">H9815_21160</name>
</gene>
<comment type="caution">
    <text evidence="2">The sequence shown here is derived from an EMBL/GenBank/DDBJ whole genome shotgun (WGS) entry which is preliminary data.</text>
</comment>
<sequence>MSFTVFATVMISVIVLGWIGFLIIAVALVRDSVDAVRHRGSRVAAASPKQGEET</sequence>
<keyword evidence="1" id="KW-0812">Transmembrane</keyword>
<evidence type="ECO:0000256" key="1">
    <source>
        <dbReference type="SAM" id="Phobius"/>
    </source>
</evidence>